<evidence type="ECO:0000313" key="7">
    <source>
        <dbReference type="Proteomes" id="UP000760407"/>
    </source>
</evidence>
<evidence type="ECO:0000313" key="3">
    <source>
        <dbReference type="EMBL" id="KFJ42812.1"/>
    </source>
</evidence>
<dbReference type="RefSeq" id="WP_004286935.1">
    <property type="nucleotide sequence ID" value="NZ_CP009343.1"/>
</dbReference>
<evidence type="ECO:0000313" key="5">
    <source>
        <dbReference type="Proteomes" id="UP000029117"/>
    </source>
</evidence>
<dbReference type="Proteomes" id="UP000029117">
    <property type="component" value="Unassembled WGS sequence"/>
</dbReference>
<accession>A0A080QDT5</accession>
<dbReference type="InterPro" id="IPR003837">
    <property type="entry name" value="GatC"/>
</dbReference>
<proteinExistence type="predicted"/>
<reference evidence="3 5" key="1">
    <citation type="submission" date="2014-04" db="EMBL/GenBank/DDBJ databases">
        <authorList>
            <person name="Bishop-Lilly K.A."/>
            <person name="Broomall S.M."/>
            <person name="Chain P.S."/>
            <person name="Chertkov O."/>
            <person name="Coyne S.R."/>
            <person name="Daligault H.E."/>
            <person name="Davenport K.W."/>
            <person name="Erkkila T."/>
            <person name="Frey K.G."/>
            <person name="Gibbons H.S."/>
            <person name="Gu W."/>
            <person name="Jaissle J."/>
            <person name="Johnson S.L."/>
            <person name="Koroleva G.I."/>
            <person name="Ladner J.T."/>
            <person name="Lo C.-C."/>
            <person name="Minogue T.D."/>
            <person name="Munk C."/>
            <person name="Palacios G.F."/>
            <person name="Redden C.L."/>
            <person name="Rosenzweig C.N."/>
            <person name="Scholz M.B."/>
            <person name="Teshima H."/>
            <person name="Xu Y."/>
        </authorList>
    </citation>
    <scope>NUCLEOTIDE SEQUENCE [LARGE SCALE GENOMIC DNA]</scope>
    <source>
        <strain evidence="3 5">FAJ</strain>
    </source>
</reference>
<dbReference type="KEGG" id="fpz:LA55_1984"/>
<organism evidence="2 6">
    <name type="scientific">Francisella philomiragia</name>
    <dbReference type="NCBI Taxonomy" id="28110"/>
    <lineage>
        <taxon>Bacteria</taxon>
        <taxon>Pseudomonadati</taxon>
        <taxon>Pseudomonadota</taxon>
        <taxon>Gammaproteobacteria</taxon>
        <taxon>Thiotrichales</taxon>
        <taxon>Francisellaceae</taxon>
        <taxon>Francisella</taxon>
    </lineage>
</organism>
<reference evidence="4 7" key="3">
    <citation type="submission" date="2020-08" db="EMBL/GenBank/DDBJ databases">
        <title>Comparative genomics of Francisella species.</title>
        <authorList>
            <person name="Sahl J."/>
            <person name="Sjodin A."/>
            <person name="Wagner D."/>
            <person name="Forsman M."/>
        </authorList>
    </citation>
    <scope>NUCLEOTIDE SEQUENCE [LARGE SCALE GENOMIC DNA]</scope>
    <source>
        <strain evidence="4 7">F1093</strain>
    </source>
</reference>
<dbReference type="Gene3D" id="1.10.20.60">
    <property type="entry name" value="Glu-tRNAGln amidotransferase C subunit, N-terminal domain"/>
    <property type="match status" value="1"/>
</dbReference>
<evidence type="ECO:0000256" key="1">
    <source>
        <dbReference type="ARBA" id="ARBA00014426"/>
    </source>
</evidence>
<gene>
    <name evidence="2" type="primary">gatC</name>
    <name evidence="3" type="ORF">DR78_791</name>
    <name evidence="4" type="ORF">IBE52_02360</name>
    <name evidence="2" type="ORF">LA55_1984</name>
</gene>
<dbReference type="EMBL" id="JACTSG010000001">
    <property type="protein sequence ID" value="MBK2301746.1"/>
    <property type="molecule type" value="Genomic_DNA"/>
</dbReference>
<dbReference type="GO" id="GO:0070681">
    <property type="term" value="P:glutaminyl-tRNAGln biosynthesis via transamidation"/>
    <property type="evidence" value="ECO:0007669"/>
    <property type="project" value="TreeGrafter"/>
</dbReference>
<evidence type="ECO:0000313" key="4">
    <source>
        <dbReference type="EMBL" id="MBK2301746.1"/>
    </source>
</evidence>
<dbReference type="OrthoDB" id="9794326at2"/>
<dbReference type="Pfam" id="PF02686">
    <property type="entry name" value="GatC"/>
    <property type="match status" value="1"/>
</dbReference>
<evidence type="ECO:0000313" key="2">
    <source>
        <dbReference type="EMBL" id="AJI53387.1"/>
    </source>
</evidence>
<dbReference type="EMBL" id="CP009440">
    <property type="protein sequence ID" value="AJI53387.1"/>
    <property type="molecule type" value="Genomic_DNA"/>
</dbReference>
<dbReference type="PATRIC" id="fig|28110.15.peg.1535"/>
<dbReference type="PANTHER" id="PTHR15004:SF0">
    <property type="entry name" value="GLUTAMYL-TRNA(GLN) AMIDOTRANSFERASE SUBUNIT C, MITOCHONDRIAL"/>
    <property type="match status" value="1"/>
</dbReference>
<evidence type="ECO:0000313" key="6">
    <source>
        <dbReference type="Proteomes" id="UP000031830"/>
    </source>
</evidence>
<dbReference type="Proteomes" id="UP000031830">
    <property type="component" value="Chromosome"/>
</dbReference>
<dbReference type="GO" id="GO:0016740">
    <property type="term" value="F:transferase activity"/>
    <property type="evidence" value="ECO:0007669"/>
    <property type="project" value="UniProtKB-KW"/>
</dbReference>
<name>A0A080QDT5_9GAMM</name>
<dbReference type="AlphaFoldDB" id="A0A080QDT5"/>
<dbReference type="OMA" id="QDLTNIC"/>
<protein>
    <recommendedName>
        <fullName evidence="1">Glutamyl-tRNA(Gln) amidotransferase subunit C</fullName>
    </recommendedName>
</protein>
<reference evidence="2 6" key="2">
    <citation type="journal article" date="2015" name="Genome Announc.">
        <title>Genome sequencing of 18 francisella strains to aid in assay development and testing.</title>
        <authorList>
            <person name="Johnson S.L."/>
            <person name="Daligault H.E."/>
            <person name="Davenport K.W."/>
            <person name="Coyne S.R."/>
            <person name="Frey K.G."/>
            <person name="Koroleva G.I."/>
            <person name="Broomall S.M."/>
            <person name="Bishop-Lilly K.A."/>
            <person name="Bruce D.C."/>
            <person name="Chertkov O."/>
            <person name="Freitas T."/>
            <person name="Jaissle J."/>
            <person name="Ladner J.T."/>
            <person name="Rosenzweig C.N."/>
            <person name="Gibbons H.S."/>
            <person name="Palacios G.F."/>
            <person name="Redden C.L."/>
            <person name="Xu Y."/>
            <person name="Minogue T.D."/>
            <person name="Chain P.S."/>
        </authorList>
    </citation>
    <scope>NUCLEOTIDE SEQUENCE [LARGE SCALE GENOMIC DNA]</scope>
    <source>
        <strain evidence="2 6">GA01-2794</strain>
    </source>
</reference>
<dbReference type="GO" id="GO:0006450">
    <property type="term" value="P:regulation of translational fidelity"/>
    <property type="evidence" value="ECO:0007669"/>
    <property type="project" value="InterPro"/>
</dbReference>
<keyword evidence="7" id="KW-1185">Reference proteome</keyword>
<dbReference type="EMBL" id="JOUE01000006">
    <property type="protein sequence ID" value="KFJ42812.1"/>
    <property type="molecule type" value="Genomic_DNA"/>
</dbReference>
<keyword evidence="2" id="KW-0808">Transferase</keyword>
<sequence length="93" mass="10735">MDKKLVKHIAKLSCFDLNEQQLEQYTQDLTNICKILDAVKDFDANGVTPMVSPISVDFKFREDIPQDQDNRASFDKFACEVVDDYFMVPQVVK</sequence>
<dbReference type="PANTHER" id="PTHR15004">
    <property type="entry name" value="GLUTAMYL-TRNA(GLN) AMIDOTRANSFERASE SUBUNIT C, MITOCHONDRIAL"/>
    <property type="match status" value="1"/>
</dbReference>
<dbReference type="Proteomes" id="UP000760407">
    <property type="component" value="Unassembled WGS sequence"/>
</dbReference>
<dbReference type="SUPFAM" id="SSF141000">
    <property type="entry name" value="Glu-tRNAGln amidotransferase C subunit"/>
    <property type="match status" value="1"/>
</dbReference>
<dbReference type="NCBIfam" id="TIGR00135">
    <property type="entry name" value="gatC"/>
    <property type="match status" value="1"/>
</dbReference>
<dbReference type="STRING" id="28110.KU46_414"/>
<dbReference type="KEGG" id="fpm:LA56_1264"/>
<dbReference type="KEGG" id="fpi:BF30_1143"/>
<dbReference type="KEGG" id="fpx:KU46_414"/>
<dbReference type="InterPro" id="IPR036113">
    <property type="entry name" value="Asp/Glu-ADT_sf_sub_c"/>
</dbReference>